<organism evidence="2 3">
    <name type="scientific">Oculimacula yallundae</name>
    <dbReference type="NCBI Taxonomy" id="86028"/>
    <lineage>
        <taxon>Eukaryota</taxon>
        <taxon>Fungi</taxon>
        <taxon>Dikarya</taxon>
        <taxon>Ascomycota</taxon>
        <taxon>Pezizomycotina</taxon>
        <taxon>Leotiomycetes</taxon>
        <taxon>Helotiales</taxon>
        <taxon>Ploettnerulaceae</taxon>
        <taxon>Oculimacula</taxon>
    </lineage>
</organism>
<accession>A0ABR4CD39</accession>
<name>A0ABR4CD39_9HELO</name>
<feature type="region of interest" description="Disordered" evidence="1">
    <location>
        <begin position="28"/>
        <end position="50"/>
    </location>
</feature>
<comment type="caution">
    <text evidence="2">The sequence shown here is derived from an EMBL/GenBank/DDBJ whole genome shotgun (WGS) entry which is preliminary data.</text>
</comment>
<dbReference type="EMBL" id="JAZHXI010000009">
    <property type="protein sequence ID" value="KAL2067848.1"/>
    <property type="molecule type" value="Genomic_DNA"/>
</dbReference>
<keyword evidence="3" id="KW-1185">Reference proteome</keyword>
<sequence>MPTPILYSRPDFDIRLGNHANIPAPPAVDWPAPIGGPGSPPVTGDYTPTSSPRRDVLLIADPSQYDIKCTVSNFQREKIVINA</sequence>
<proteinExistence type="predicted"/>
<evidence type="ECO:0000313" key="2">
    <source>
        <dbReference type="EMBL" id="KAL2067848.1"/>
    </source>
</evidence>
<gene>
    <name evidence="2" type="ORF">VTL71DRAFT_15946</name>
</gene>
<evidence type="ECO:0000313" key="3">
    <source>
        <dbReference type="Proteomes" id="UP001595075"/>
    </source>
</evidence>
<protein>
    <submittedName>
        <fullName evidence="2">Uncharacterized protein</fullName>
    </submittedName>
</protein>
<evidence type="ECO:0000256" key="1">
    <source>
        <dbReference type="SAM" id="MobiDB-lite"/>
    </source>
</evidence>
<dbReference type="Proteomes" id="UP001595075">
    <property type="component" value="Unassembled WGS sequence"/>
</dbReference>
<reference evidence="2 3" key="1">
    <citation type="journal article" date="2024" name="Commun. Biol.">
        <title>Comparative genomic analysis of thermophilic fungi reveals convergent evolutionary adaptations and gene losses.</title>
        <authorList>
            <person name="Steindorff A.S."/>
            <person name="Aguilar-Pontes M.V."/>
            <person name="Robinson A.J."/>
            <person name="Andreopoulos B."/>
            <person name="LaButti K."/>
            <person name="Kuo A."/>
            <person name="Mondo S."/>
            <person name="Riley R."/>
            <person name="Otillar R."/>
            <person name="Haridas S."/>
            <person name="Lipzen A."/>
            <person name="Grimwood J."/>
            <person name="Schmutz J."/>
            <person name="Clum A."/>
            <person name="Reid I.D."/>
            <person name="Moisan M.C."/>
            <person name="Butler G."/>
            <person name="Nguyen T.T.M."/>
            <person name="Dewar K."/>
            <person name="Conant G."/>
            <person name="Drula E."/>
            <person name="Henrissat B."/>
            <person name="Hansel C."/>
            <person name="Singer S."/>
            <person name="Hutchinson M.I."/>
            <person name="de Vries R.P."/>
            <person name="Natvig D.O."/>
            <person name="Powell A.J."/>
            <person name="Tsang A."/>
            <person name="Grigoriev I.V."/>
        </authorList>
    </citation>
    <scope>NUCLEOTIDE SEQUENCE [LARGE SCALE GENOMIC DNA]</scope>
    <source>
        <strain evidence="2 3">CBS 494.80</strain>
    </source>
</reference>